<proteinExistence type="predicted"/>
<organism evidence="1 2">
    <name type="scientific">Romanomermis culicivorax</name>
    <name type="common">Nematode worm</name>
    <dbReference type="NCBI Taxonomy" id="13658"/>
    <lineage>
        <taxon>Eukaryota</taxon>
        <taxon>Metazoa</taxon>
        <taxon>Ecdysozoa</taxon>
        <taxon>Nematoda</taxon>
        <taxon>Enoplea</taxon>
        <taxon>Dorylaimia</taxon>
        <taxon>Mermithida</taxon>
        <taxon>Mermithoidea</taxon>
        <taxon>Mermithidae</taxon>
        <taxon>Romanomermis</taxon>
    </lineage>
</organism>
<dbReference type="WBParaSite" id="nRc.2.0.1.t35256-RA">
    <property type="protein sequence ID" value="nRc.2.0.1.t35256-RA"/>
    <property type="gene ID" value="nRc.2.0.1.g35256"/>
</dbReference>
<accession>A0A915KAW7</accession>
<reference evidence="2" key="1">
    <citation type="submission" date="2022-11" db="UniProtKB">
        <authorList>
            <consortium name="WormBaseParasite"/>
        </authorList>
    </citation>
    <scope>IDENTIFICATION</scope>
</reference>
<evidence type="ECO:0000313" key="2">
    <source>
        <dbReference type="WBParaSite" id="nRc.2.0.1.t35256-RA"/>
    </source>
</evidence>
<dbReference type="AlphaFoldDB" id="A0A915KAW7"/>
<keyword evidence="1" id="KW-1185">Reference proteome</keyword>
<evidence type="ECO:0000313" key="1">
    <source>
        <dbReference type="Proteomes" id="UP000887565"/>
    </source>
</evidence>
<dbReference type="Proteomes" id="UP000887565">
    <property type="component" value="Unplaced"/>
</dbReference>
<sequence>MFSIMDAGLISQSGWRESLGVESGDKGFVAGHWTKIPWDLAVIYVLHGRSHIVESVATEASLSVVAAAEVVLSVALGKRRIYWAAVPNLVDGGQLKVCGCDSDPVIGLYCSDGQNGN</sequence>
<protein>
    <submittedName>
        <fullName evidence="2">Uncharacterized protein</fullName>
    </submittedName>
</protein>
<name>A0A915KAW7_ROMCU</name>